<evidence type="ECO:0000256" key="10">
    <source>
        <dbReference type="SAM" id="MobiDB-lite"/>
    </source>
</evidence>
<dbReference type="Gene3D" id="1.20.5.3310">
    <property type="match status" value="1"/>
</dbReference>
<dbReference type="GO" id="GO:0033281">
    <property type="term" value="C:TAT protein transport complex"/>
    <property type="evidence" value="ECO:0007669"/>
    <property type="project" value="UniProtKB-UniRule"/>
</dbReference>
<keyword evidence="6 9" id="KW-1133">Transmembrane helix</keyword>
<dbReference type="Proteomes" id="UP000547528">
    <property type="component" value="Unassembled WGS sequence"/>
</dbReference>
<dbReference type="NCBIfam" id="TIGR01411">
    <property type="entry name" value="tatAE"/>
    <property type="match status" value="1"/>
</dbReference>
<gene>
    <name evidence="9" type="primary">tatA</name>
    <name evidence="11" type="ORF">FHX47_000601</name>
</gene>
<evidence type="ECO:0000313" key="12">
    <source>
        <dbReference type="Proteomes" id="UP000547528"/>
    </source>
</evidence>
<comment type="subunit">
    <text evidence="9">The Tat system comprises two distinct complexes: a TatABC complex, containing multiple copies of TatA, TatB and TatC subunits, and a separate TatA complex, containing only TatA subunits. Substrates initially bind to the TatABC complex, which probably triggers association of the separate TatA complex to form the active translocon.</text>
</comment>
<keyword evidence="8 9" id="KW-0472">Membrane</keyword>
<dbReference type="GO" id="GO:0008320">
    <property type="term" value="F:protein transmembrane transporter activity"/>
    <property type="evidence" value="ECO:0007669"/>
    <property type="project" value="UniProtKB-UniRule"/>
</dbReference>
<comment type="caution">
    <text evidence="11">The sequence shown here is derived from an EMBL/GenBank/DDBJ whole genome shotgun (WGS) entry which is preliminary data.</text>
</comment>
<sequence>MGIQGWQWLIILAIVLLLFGATRLPKLAKSMGQSARIFKSEIKTTNEDQSSGDHTEGEPRAVQGEVVDPTAEAHRTRKPKDHR</sequence>
<keyword evidence="7 9" id="KW-0811">Translocation</keyword>
<dbReference type="RefSeq" id="WP_183357382.1">
    <property type="nucleotide sequence ID" value="NZ_BAABKR010000001.1"/>
</dbReference>
<keyword evidence="4 9" id="KW-0812">Transmembrane</keyword>
<reference evidence="11 12" key="1">
    <citation type="submission" date="2020-08" db="EMBL/GenBank/DDBJ databases">
        <title>Sequencing the genomes of 1000 actinobacteria strains.</title>
        <authorList>
            <person name="Klenk H.-P."/>
        </authorList>
    </citation>
    <scope>NUCLEOTIDE SEQUENCE [LARGE SCALE GENOMIC DNA]</scope>
    <source>
        <strain evidence="11 12">DSM 28238</strain>
    </source>
</reference>
<dbReference type="GO" id="GO:0043953">
    <property type="term" value="P:protein transport by the Tat complex"/>
    <property type="evidence" value="ECO:0007669"/>
    <property type="project" value="UniProtKB-UniRule"/>
</dbReference>
<keyword evidence="2 9" id="KW-0813">Transport</keyword>
<keyword evidence="5 9" id="KW-0653">Protein transport</keyword>
<evidence type="ECO:0000256" key="6">
    <source>
        <dbReference type="ARBA" id="ARBA00022989"/>
    </source>
</evidence>
<dbReference type="PANTHER" id="PTHR42982:SF8">
    <property type="entry name" value="SEC-INDEPENDENT PROTEIN TRANSLOCASE PROTEIN TATA"/>
    <property type="match status" value="1"/>
</dbReference>
<dbReference type="HAMAP" id="MF_00236">
    <property type="entry name" value="TatA_E"/>
    <property type="match status" value="1"/>
</dbReference>
<comment type="similarity">
    <text evidence="9">Belongs to the TatA/E family.</text>
</comment>
<dbReference type="AlphaFoldDB" id="A0A7W5TSL0"/>
<evidence type="ECO:0000256" key="5">
    <source>
        <dbReference type="ARBA" id="ARBA00022927"/>
    </source>
</evidence>
<evidence type="ECO:0000256" key="3">
    <source>
        <dbReference type="ARBA" id="ARBA00022475"/>
    </source>
</evidence>
<name>A0A7W5TSL0_9MICC</name>
<evidence type="ECO:0000256" key="8">
    <source>
        <dbReference type="ARBA" id="ARBA00023136"/>
    </source>
</evidence>
<feature type="transmembrane region" description="Helical" evidence="9">
    <location>
        <begin position="6"/>
        <end position="24"/>
    </location>
</feature>
<comment type="function">
    <text evidence="9">Part of the twin-arginine translocation (Tat) system that transports large folded proteins containing a characteristic twin-arginine motif in their signal peptide across membranes. TatA could form the protein-conducting channel of the Tat system.</text>
</comment>
<keyword evidence="3 9" id="KW-1003">Cell membrane</keyword>
<feature type="region of interest" description="Disordered" evidence="10">
    <location>
        <begin position="40"/>
        <end position="83"/>
    </location>
</feature>
<organism evidence="11 12">
    <name type="scientific">Garicola koreensis</name>
    <dbReference type="NCBI Taxonomy" id="1262554"/>
    <lineage>
        <taxon>Bacteria</taxon>
        <taxon>Bacillati</taxon>
        <taxon>Actinomycetota</taxon>
        <taxon>Actinomycetes</taxon>
        <taxon>Micrococcales</taxon>
        <taxon>Micrococcaceae</taxon>
        <taxon>Garicola</taxon>
    </lineage>
</organism>
<keyword evidence="12" id="KW-1185">Reference proteome</keyword>
<evidence type="ECO:0000256" key="2">
    <source>
        <dbReference type="ARBA" id="ARBA00022448"/>
    </source>
</evidence>
<dbReference type="Pfam" id="PF02416">
    <property type="entry name" value="TatA_B_E"/>
    <property type="match status" value="1"/>
</dbReference>
<feature type="compositionally biased region" description="Basic and acidic residues" evidence="10">
    <location>
        <begin position="40"/>
        <end position="59"/>
    </location>
</feature>
<accession>A0A7W5TSL0</accession>
<dbReference type="InterPro" id="IPR003369">
    <property type="entry name" value="TatA/B/E"/>
</dbReference>
<dbReference type="EMBL" id="JACIBT010000001">
    <property type="protein sequence ID" value="MBB3667008.1"/>
    <property type="molecule type" value="Genomic_DNA"/>
</dbReference>
<proteinExistence type="inferred from homology"/>
<evidence type="ECO:0000256" key="4">
    <source>
        <dbReference type="ARBA" id="ARBA00022692"/>
    </source>
</evidence>
<dbReference type="PANTHER" id="PTHR42982">
    <property type="entry name" value="SEC-INDEPENDENT PROTEIN TRANSLOCASE PROTEIN TATA"/>
    <property type="match status" value="1"/>
</dbReference>
<protein>
    <recommendedName>
        <fullName evidence="9">Sec-independent protein translocase protein TatA</fullName>
    </recommendedName>
</protein>
<evidence type="ECO:0000313" key="11">
    <source>
        <dbReference type="EMBL" id="MBB3667008.1"/>
    </source>
</evidence>
<evidence type="ECO:0000256" key="7">
    <source>
        <dbReference type="ARBA" id="ARBA00023010"/>
    </source>
</evidence>
<evidence type="ECO:0000256" key="9">
    <source>
        <dbReference type="HAMAP-Rule" id="MF_00236"/>
    </source>
</evidence>
<comment type="subcellular location">
    <subcellularLocation>
        <location evidence="1 9">Cell membrane</location>
        <topology evidence="1 9">Single-pass membrane protein</topology>
    </subcellularLocation>
</comment>
<dbReference type="InterPro" id="IPR006312">
    <property type="entry name" value="TatA/E"/>
</dbReference>
<evidence type="ECO:0000256" key="1">
    <source>
        <dbReference type="ARBA" id="ARBA00004162"/>
    </source>
</evidence>